<dbReference type="Gene3D" id="1.25.40.10">
    <property type="entry name" value="Tetratricopeptide repeat domain"/>
    <property type="match status" value="1"/>
</dbReference>
<organism evidence="2 3">
    <name type="scientific">Rhizopus oryzae</name>
    <name type="common">Mucormycosis agent</name>
    <name type="synonym">Rhizopus arrhizus var. delemar</name>
    <dbReference type="NCBI Taxonomy" id="64495"/>
    <lineage>
        <taxon>Eukaryota</taxon>
        <taxon>Fungi</taxon>
        <taxon>Fungi incertae sedis</taxon>
        <taxon>Mucoromycota</taxon>
        <taxon>Mucoromycotina</taxon>
        <taxon>Mucoromycetes</taxon>
        <taxon>Mucorales</taxon>
        <taxon>Mucorineae</taxon>
        <taxon>Rhizopodaceae</taxon>
        <taxon>Rhizopus</taxon>
    </lineage>
</organism>
<gene>
    <name evidence="2" type="ORF">G6F51_009175</name>
</gene>
<dbReference type="AlphaFoldDB" id="A0A9P6Y4T9"/>
<reference evidence="2" key="1">
    <citation type="journal article" date="2020" name="Microb. Genom.">
        <title>Genetic diversity of clinical and environmental Mucorales isolates obtained from an investigation of mucormycosis cases among solid organ transplant recipients.</title>
        <authorList>
            <person name="Nguyen M.H."/>
            <person name="Kaul D."/>
            <person name="Muto C."/>
            <person name="Cheng S.J."/>
            <person name="Richter R.A."/>
            <person name="Bruno V.M."/>
            <person name="Liu G."/>
            <person name="Beyhan S."/>
            <person name="Sundermann A.J."/>
            <person name="Mounaud S."/>
            <person name="Pasculle A.W."/>
            <person name="Nierman W.C."/>
            <person name="Driscoll E."/>
            <person name="Cumbie R."/>
            <person name="Clancy C.J."/>
            <person name="Dupont C.L."/>
        </authorList>
    </citation>
    <scope>NUCLEOTIDE SEQUENCE</scope>
    <source>
        <strain evidence="2">GL16</strain>
    </source>
</reference>
<dbReference type="PANTHER" id="PTHR31639">
    <property type="entry name" value="F-BOX PROTEIN-LIKE"/>
    <property type="match status" value="1"/>
</dbReference>
<dbReference type="OrthoDB" id="629492at2759"/>
<dbReference type="PANTHER" id="PTHR31639:SF256">
    <property type="entry name" value="OS07G0242900 PROTEIN"/>
    <property type="match status" value="1"/>
</dbReference>
<dbReference type="SMART" id="SM00256">
    <property type="entry name" value="FBOX"/>
    <property type="match status" value="1"/>
</dbReference>
<accession>A0A9P6Y4T9</accession>
<dbReference type="InterPro" id="IPR032675">
    <property type="entry name" value="LRR_dom_sf"/>
</dbReference>
<dbReference type="EMBL" id="JAANIT010001633">
    <property type="protein sequence ID" value="KAG1539381.1"/>
    <property type="molecule type" value="Genomic_DNA"/>
</dbReference>
<protein>
    <recommendedName>
        <fullName evidence="1">F-box domain-containing protein</fullName>
    </recommendedName>
</protein>
<dbReference type="Gene3D" id="3.80.10.10">
    <property type="entry name" value="Ribonuclease Inhibitor"/>
    <property type="match status" value="2"/>
</dbReference>
<evidence type="ECO:0000313" key="3">
    <source>
        <dbReference type="Proteomes" id="UP000717996"/>
    </source>
</evidence>
<feature type="domain" description="F-box" evidence="1">
    <location>
        <begin position="147"/>
        <end position="195"/>
    </location>
</feature>
<name>A0A9P6Y4T9_RHIOR</name>
<dbReference type="InterPro" id="IPR011990">
    <property type="entry name" value="TPR-like_helical_dom_sf"/>
</dbReference>
<evidence type="ECO:0000313" key="2">
    <source>
        <dbReference type="EMBL" id="KAG1539381.1"/>
    </source>
</evidence>
<comment type="caution">
    <text evidence="2">The sequence shown here is derived from an EMBL/GenBank/DDBJ whole genome shotgun (WGS) entry which is preliminary data.</text>
</comment>
<dbReference type="SUPFAM" id="SSF48452">
    <property type="entry name" value="TPR-like"/>
    <property type="match status" value="1"/>
</dbReference>
<dbReference type="Proteomes" id="UP000717996">
    <property type="component" value="Unassembled WGS sequence"/>
</dbReference>
<dbReference type="PROSITE" id="PS50181">
    <property type="entry name" value="FBOX"/>
    <property type="match status" value="1"/>
</dbReference>
<evidence type="ECO:0000259" key="1">
    <source>
        <dbReference type="PROSITE" id="PS50181"/>
    </source>
</evidence>
<sequence length="527" mass="60846">MVQSRNKNQIQCHTLHDLYVAAKALWNQRDYVASYRLFHHLERIHQYQAINCAWYKIQCLIQLGYFQQAINLCLTLSNAFPKDPQWYLAVSEIYVNQQNYHLAHDILLKASKLVPNSNDNYDEIQFQKRITYEAQQRQQARDRLKDIVLDLTIPYDILFSIFDYLDLKSLVRCTAVSKAWREFLIDACPHLWSKLEFRNNKAKYLGSSVVNALLNRLSYASLKTMIIRHYQADGDGVLLTLVKYADQCRNLNTLALFNVLVTPIVFFNALDYIGAQLTTLEWGGVSIWLNDLMEYVPKTCTQLKHLVVYDCFTSLYSKDQRFISHKFNCLESLELSNVHGLKSVYLAHILSQCPNLASLTLRKSNVDITSILGILKTTLLRKLKHFDFEKNVFAHLDTQKAVSSGKETPYRMELVDLKIKSDNTLENSDLQYLLYGTHYYLETLDLSGSILISDSGLLVHQHYAKLKTLCLKECYSITSQALVALLTHSPLIETVDLSYLSIVNNDVLNVLSEMESIRHIDLAHYFV</sequence>
<proteinExistence type="predicted"/>
<dbReference type="InterPro" id="IPR036047">
    <property type="entry name" value="F-box-like_dom_sf"/>
</dbReference>
<dbReference type="InterPro" id="IPR001810">
    <property type="entry name" value="F-box_dom"/>
</dbReference>
<dbReference type="SUPFAM" id="SSF81383">
    <property type="entry name" value="F-box domain"/>
    <property type="match status" value="1"/>
</dbReference>
<dbReference type="Pfam" id="PF12937">
    <property type="entry name" value="F-box-like"/>
    <property type="match status" value="1"/>
</dbReference>
<dbReference type="SUPFAM" id="SSF52047">
    <property type="entry name" value="RNI-like"/>
    <property type="match status" value="1"/>
</dbReference>